<dbReference type="OrthoDB" id="9787241at2"/>
<reference evidence="2 3" key="1">
    <citation type="submission" date="2009-07" db="EMBL/GenBank/DDBJ databases">
        <authorList>
            <person name="Madupu R."/>
            <person name="Sebastian Y."/>
            <person name="Durkin A.S."/>
            <person name="Torralba M."/>
            <person name="Methe B."/>
            <person name="Sutton G.G."/>
            <person name="Strausberg R.L."/>
            <person name="Nelson K.E."/>
        </authorList>
    </citation>
    <scope>NUCLEOTIDE SEQUENCE [LARGE SCALE GENOMIC DNA]</scope>
    <source>
        <strain evidence="2 3">RM3268</strain>
    </source>
</reference>
<protein>
    <submittedName>
        <fullName evidence="2">Putative CRISPR-associated endoribonuclease Cas6</fullName>
    </submittedName>
</protein>
<dbReference type="RefSeq" id="WP_005873071.1">
    <property type="nucleotide sequence ID" value="NZ_ACYG01000030.1"/>
</dbReference>
<dbReference type="EMBL" id="ACYG01000030">
    <property type="protein sequence ID" value="EEV16743.1"/>
    <property type="molecule type" value="Genomic_DNA"/>
</dbReference>
<dbReference type="AlphaFoldDB" id="C8PKY4"/>
<evidence type="ECO:0000313" key="2">
    <source>
        <dbReference type="EMBL" id="EEV16743.1"/>
    </source>
</evidence>
<gene>
    <name evidence="2" type="ORF">CAMGR0001_0358</name>
</gene>
<dbReference type="STRING" id="824.CGRAC_0063"/>
<proteinExistence type="predicted"/>
<comment type="caution">
    <text evidence="2">The sequence shown here is derived from an EMBL/GenBank/DDBJ whole genome shotgun (WGS) entry which is preliminary data.</text>
</comment>
<evidence type="ECO:0000259" key="1">
    <source>
        <dbReference type="Pfam" id="PF10040"/>
    </source>
</evidence>
<evidence type="ECO:0000313" key="3">
    <source>
        <dbReference type="Proteomes" id="UP000005709"/>
    </source>
</evidence>
<dbReference type="InterPro" id="IPR019267">
    <property type="entry name" value="CRISPR-assoc_Cas6_C"/>
</dbReference>
<organism evidence="2 3">
    <name type="scientific">Campylobacter gracilis RM3268</name>
    <dbReference type="NCBI Taxonomy" id="553220"/>
    <lineage>
        <taxon>Bacteria</taxon>
        <taxon>Pseudomonadati</taxon>
        <taxon>Campylobacterota</taxon>
        <taxon>Epsilonproteobacteria</taxon>
        <taxon>Campylobacterales</taxon>
        <taxon>Campylobacteraceae</taxon>
        <taxon>Campylobacter</taxon>
    </lineage>
</organism>
<dbReference type="Proteomes" id="UP000005709">
    <property type="component" value="Unassembled WGS sequence"/>
</dbReference>
<dbReference type="Pfam" id="PF10040">
    <property type="entry name" value="CRISPR_Cas6"/>
    <property type="match status" value="1"/>
</dbReference>
<accession>C8PKY4</accession>
<dbReference type="Gene3D" id="3.30.70.1900">
    <property type="match status" value="1"/>
</dbReference>
<dbReference type="eggNOG" id="COG5551">
    <property type="taxonomic scope" value="Bacteria"/>
</dbReference>
<feature type="domain" description="CRISPR-associated protein Cas6 C-terminal" evidence="1">
    <location>
        <begin position="154"/>
        <end position="265"/>
    </location>
</feature>
<keyword evidence="3" id="KW-1185">Reference proteome</keyword>
<name>C8PKY4_9BACT</name>
<sequence>MLKYLELGICGTDLKPSHPFIGSAIRGAFGYALRKASCPFVSANCEKCDISGECVYNEFFENVSDTPNFRLDINLNQKSFDFKILLFEHAVRYLPHVAIAIANMQEIGLEASRRKFKFSNFTLNGEIVEPKFLLSNEPGPLNFTPDFAAGDYEISLLTPLRMKQKNVLVRREIDLKSFIRQIAMRFENITGEAIDKFEVKFRRFEQDLRFYDINRYSNRQHTKMQFGGLLGRMRVFGLDERSAKFLQLAQITGVGKSTVFGLGKIKVERI</sequence>